<gene>
    <name evidence="2" type="ORF">A4X03_0g9703</name>
</gene>
<dbReference type="PANTHER" id="PTHR43531:SF11">
    <property type="entry name" value="METHYL-ACCEPTING CHEMOTAXIS PROTEIN 3"/>
    <property type="match status" value="1"/>
</dbReference>
<comment type="caution">
    <text evidence="2">The sequence shown here is derived from an EMBL/GenBank/DDBJ whole genome shotgun (WGS) entry which is preliminary data.</text>
</comment>
<dbReference type="Proteomes" id="UP000077671">
    <property type="component" value="Unassembled WGS sequence"/>
</dbReference>
<dbReference type="SUPFAM" id="SSF58104">
    <property type="entry name" value="Methyl-accepting chemotaxis protein (MCP) signaling domain"/>
    <property type="match status" value="1"/>
</dbReference>
<organism evidence="2 3">
    <name type="scientific">Tilletia caries</name>
    <name type="common">wheat bunt fungus</name>
    <dbReference type="NCBI Taxonomy" id="13290"/>
    <lineage>
        <taxon>Eukaryota</taxon>
        <taxon>Fungi</taxon>
        <taxon>Dikarya</taxon>
        <taxon>Basidiomycota</taxon>
        <taxon>Ustilaginomycotina</taxon>
        <taxon>Exobasidiomycetes</taxon>
        <taxon>Tilletiales</taxon>
        <taxon>Tilletiaceae</taxon>
        <taxon>Tilletia</taxon>
    </lineage>
</organism>
<reference evidence="2" key="1">
    <citation type="submission" date="2016-04" db="EMBL/GenBank/DDBJ databases">
        <authorList>
            <person name="Nguyen H.D."/>
            <person name="Kesanakurti P."/>
            <person name="Cullis J."/>
            <person name="Levesque C.A."/>
            <person name="Hambleton S."/>
        </authorList>
    </citation>
    <scope>NUCLEOTIDE SEQUENCE</scope>
    <source>
        <strain evidence="2">DAOMC 238032</strain>
    </source>
</reference>
<proteinExistence type="predicted"/>
<dbReference type="Gene3D" id="1.10.287.950">
    <property type="entry name" value="Methyl-accepting chemotaxis protein"/>
    <property type="match status" value="1"/>
</dbReference>
<evidence type="ECO:0008006" key="4">
    <source>
        <dbReference type="Google" id="ProtNLM"/>
    </source>
</evidence>
<protein>
    <recommendedName>
        <fullName evidence="4">Methyl-accepting transducer domain-containing protein</fullName>
    </recommendedName>
</protein>
<dbReference type="AlphaFoldDB" id="A0A8T8SA05"/>
<dbReference type="InterPro" id="IPR051310">
    <property type="entry name" value="MCP_chemotaxis"/>
</dbReference>
<dbReference type="PANTHER" id="PTHR43531">
    <property type="entry name" value="PROTEIN ICFG"/>
    <property type="match status" value="1"/>
</dbReference>
<keyword evidence="1" id="KW-0145">Chemotaxis</keyword>
<accession>A0A8T8SA05</accession>
<sequence>MDAIATAAHEQSTGLAEVNTAVNHMDHATQQNAAMVEQSSAAASTLSNETEKLRGMISQFNLGSPGGEAQHRRARAA</sequence>
<name>A0A8T8SA05_9BASI</name>
<dbReference type="EMBL" id="LWDD02004176">
    <property type="protein sequence ID" value="KAE8235651.1"/>
    <property type="molecule type" value="Genomic_DNA"/>
</dbReference>
<evidence type="ECO:0000313" key="3">
    <source>
        <dbReference type="Proteomes" id="UP000077671"/>
    </source>
</evidence>
<evidence type="ECO:0000313" key="2">
    <source>
        <dbReference type="EMBL" id="KAE8235651.1"/>
    </source>
</evidence>
<reference evidence="2" key="2">
    <citation type="journal article" date="2019" name="IMA Fungus">
        <title>Genome sequencing and comparison of five Tilletia species to identify candidate genes for the detection of regulated species infecting wheat.</title>
        <authorList>
            <person name="Nguyen H.D.T."/>
            <person name="Sultana T."/>
            <person name="Kesanakurti P."/>
            <person name="Hambleton S."/>
        </authorList>
    </citation>
    <scope>NUCLEOTIDE SEQUENCE</scope>
    <source>
        <strain evidence="2">DAOMC 238032</strain>
    </source>
</reference>
<evidence type="ECO:0000256" key="1">
    <source>
        <dbReference type="ARBA" id="ARBA00022500"/>
    </source>
</evidence>